<evidence type="ECO:0000313" key="1">
    <source>
        <dbReference type="EMBL" id="KWV51931.1"/>
    </source>
</evidence>
<sequence length="97" mass="10683">MLAALEKTANGPGVCFFTGSPDEGVATASNDRGFGLIRKNTARSHGIMPTMQAARLERAFGRQRLLLAAILHFDDRLDISPRRGFRDDAGDRRRGRI</sequence>
<proteinExistence type="predicted"/>
<evidence type="ECO:0000313" key="2">
    <source>
        <dbReference type="Proteomes" id="UP000068164"/>
    </source>
</evidence>
<comment type="caution">
    <text evidence="1">The sequence shown here is derived from an EMBL/GenBank/DDBJ whole genome shotgun (WGS) entry which is preliminary data.</text>
</comment>
<dbReference type="EMBL" id="LNCD01000077">
    <property type="protein sequence ID" value="KWV51931.1"/>
    <property type="molecule type" value="Genomic_DNA"/>
</dbReference>
<gene>
    <name evidence="1" type="ORF">AS026_05555</name>
</gene>
<keyword evidence="2" id="KW-1185">Reference proteome</keyword>
<reference evidence="1 2" key="1">
    <citation type="submission" date="2015-11" db="EMBL/GenBank/DDBJ databases">
        <title>Draft Genome Sequence of the Strain BR 10423 (Rhizobium sp.) isolated from nodules of Mimosa pudica.</title>
        <authorList>
            <person name="Barauna A.C."/>
            <person name="Zilli J.E."/>
            <person name="Simoes-Araujo J.L."/>
            <person name="Reis V.M."/>
            <person name="James E.K."/>
            <person name="Reis F.B.Jr."/>
            <person name="Rouws L.F."/>
            <person name="Passos S.R."/>
            <person name="Gois S.R."/>
        </authorList>
    </citation>
    <scope>NUCLEOTIDE SEQUENCE [LARGE SCALE GENOMIC DNA]</scope>
    <source>
        <strain evidence="1 2">BR10423</strain>
    </source>
</reference>
<accession>A0A109JN06</accession>
<dbReference type="AlphaFoldDB" id="A0A109JN06"/>
<protein>
    <submittedName>
        <fullName evidence="1">Uncharacterized protein</fullName>
    </submittedName>
</protein>
<organism evidence="1 2">
    <name type="scientific">Rhizobium altiplani</name>
    <dbReference type="NCBI Taxonomy" id="1864509"/>
    <lineage>
        <taxon>Bacteria</taxon>
        <taxon>Pseudomonadati</taxon>
        <taxon>Pseudomonadota</taxon>
        <taxon>Alphaproteobacteria</taxon>
        <taxon>Hyphomicrobiales</taxon>
        <taxon>Rhizobiaceae</taxon>
        <taxon>Rhizobium/Agrobacterium group</taxon>
        <taxon>Rhizobium</taxon>
    </lineage>
</organism>
<name>A0A109JN06_9HYPH</name>
<dbReference type="Proteomes" id="UP000068164">
    <property type="component" value="Unassembled WGS sequence"/>
</dbReference>